<comment type="caution">
    <text evidence="2">The sequence shown here is derived from an EMBL/GenBank/DDBJ whole genome shotgun (WGS) entry which is preliminary data.</text>
</comment>
<dbReference type="EMBL" id="JAPJUH010000001">
    <property type="protein sequence ID" value="MCX3263680.1"/>
    <property type="molecule type" value="Genomic_DNA"/>
</dbReference>
<sequence length="325" mass="37168">MKLIVRLFTTSTGFPAVRYNMEKVTSGCAELLCYKNFGVIHGLINPGCADFEHYLGAVSTLNSRSRFDQFHAVLSARGRSMSVDALKNLAERWMLEMGYNKQPYLIFSHSDTPNTHVHIVSTDVRLDRSKISDSFDRPRAIAAIHRILKVDVQAEFKRDISPLLAYNFSDLHQLTTLLGQKGYRGFCRRGYFYMVKYGQVLLKISEGKIQHMVLKPQIEAGHLDEIRCMINSNLLTKDNTCIPVYQSLPHGSSRKLKAFRSELSDYLLAEKNIEICYHSNKNQITGFTIIDHHKRRVVAGKEIMDLDRLISPVKKESISRQLLSR</sequence>
<reference evidence="2" key="1">
    <citation type="submission" date="2022-11" db="EMBL/GenBank/DDBJ databases">
        <authorList>
            <person name="Graham C."/>
            <person name="Newman J.D."/>
        </authorList>
    </citation>
    <scope>NUCLEOTIDE SEQUENCE</scope>
    <source>
        <strain evidence="2">DSM 19486</strain>
    </source>
</reference>
<evidence type="ECO:0000313" key="2">
    <source>
        <dbReference type="EMBL" id="MCX3263680.1"/>
    </source>
</evidence>
<name>A0A9X3I7Y8_9SPHI</name>
<evidence type="ECO:0000313" key="3">
    <source>
        <dbReference type="Proteomes" id="UP001142592"/>
    </source>
</evidence>
<dbReference type="RefSeq" id="WP_010602850.1">
    <property type="nucleotide sequence ID" value="NZ_JAPJUH010000001.1"/>
</dbReference>
<accession>A0A9X3I7Y8</accession>
<organism evidence="2 3">
    <name type="scientific">Pedobacter agri</name>
    <dbReference type="NCBI Taxonomy" id="454586"/>
    <lineage>
        <taxon>Bacteria</taxon>
        <taxon>Pseudomonadati</taxon>
        <taxon>Bacteroidota</taxon>
        <taxon>Sphingobacteriia</taxon>
        <taxon>Sphingobacteriales</taxon>
        <taxon>Sphingobacteriaceae</taxon>
        <taxon>Pedobacter</taxon>
    </lineage>
</organism>
<dbReference type="Proteomes" id="UP001142592">
    <property type="component" value="Unassembled WGS sequence"/>
</dbReference>
<feature type="domain" description="MobA/VirD2-like nuclease" evidence="1">
    <location>
        <begin position="57"/>
        <end position="147"/>
    </location>
</feature>
<gene>
    <name evidence="2" type="ORF">OQZ29_02930</name>
</gene>
<proteinExistence type="predicted"/>
<protein>
    <submittedName>
        <fullName evidence="2">Relaxase/mobilization nuclease domain-containing protein</fullName>
    </submittedName>
</protein>
<dbReference type="AlphaFoldDB" id="A0A9X3I7Y8"/>
<keyword evidence="3" id="KW-1185">Reference proteome</keyword>
<dbReference type="Pfam" id="PF03432">
    <property type="entry name" value="Relaxase"/>
    <property type="match status" value="1"/>
</dbReference>
<dbReference type="InterPro" id="IPR005094">
    <property type="entry name" value="Endonuclease_MobA/VirD2"/>
</dbReference>
<evidence type="ECO:0000259" key="1">
    <source>
        <dbReference type="Pfam" id="PF03432"/>
    </source>
</evidence>